<dbReference type="AlphaFoldDB" id="A0A139HAZ7"/>
<sequence length="132" mass="15067">MQAADYILDLDAVLLQHCQSLCFALDYQGIFKANSAHATSLWTDPEPRGDGVSLPNTEPCHCRTLNSACASEQEVFRLTSNKRSYTKYTLITRHQQPPETRARQMKMMWTDGLAVNDDNKEQWNIHADYNAM</sequence>
<evidence type="ECO:0000313" key="1">
    <source>
        <dbReference type="EMBL" id="KXS99611.1"/>
    </source>
</evidence>
<evidence type="ECO:0000313" key="2">
    <source>
        <dbReference type="Proteomes" id="UP000070133"/>
    </source>
</evidence>
<name>A0A139HAZ7_9PEZI</name>
<organism evidence="1 2">
    <name type="scientific">Pseudocercospora eumusae</name>
    <dbReference type="NCBI Taxonomy" id="321146"/>
    <lineage>
        <taxon>Eukaryota</taxon>
        <taxon>Fungi</taxon>
        <taxon>Dikarya</taxon>
        <taxon>Ascomycota</taxon>
        <taxon>Pezizomycotina</taxon>
        <taxon>Dothideomycetes</taxon>
        <taxon>Dothideomycetidae</taxon>
        <taxon>Mycosphaerellales</taxon>
        <taxon>Mycosphaerellaceae</taxon>
        <taxon>Pseudocercospora</taxon>
    </lineage>
</organism>
<dbReference type="EMBL" id="LFZN01000088">
    <property type="protein sequence ID" value="KXS99611.1"/>
    <property type="molecule type" value="Genomic_DNA"/>
</dbReference>
<comment type="caution">
    <text evidence="1">The sequence shown here is derived from an EMBL/GenBank/DDBJ whole genome shotgun (WGS) entry which is preliminary data.</text>
</comment>
<keyword evidence="2" id="KW-1185">Reference proteome</keyword>
<dbReference type="Proteomes" id="UP000070133">
    <property type="component" value="Unassembled WGS sequence"/>
</dbReference>
<protein>
    <submittedName>
        <fullName evidence="1">Uncharacterized protein</fullName>
    </submittedName>
</protein>
<gene>
    <name evidence="1" type="ORF">AC578_9890</name>
</gene>
<accession>A0A139HAZ7</accession>
<reference evidence="1 2" key="1">
    <citation type="submission" date="2015-07" db="EMBL/GenBank/DDBJ databases">
        <title>Comparative genomics of the Sigatoka disease complex on banana suggests a link between parallel evolutionary changes in Pseudocercospora fijiensis and Pseudocercospora eumusae and increased virulence on the banana host.</title>
        <authorList>
            <person name="Chang T.-C."/>
            <person name="Salvucci A."/>
            <person name="Crous P.W."/>
            <person name="Stergiopoulos I."/>
        </authorList>
    </citation>
    <scope>NUCLEOTIDE SEQUENCE [LARGE SCALE GENOMIC DNA]</scope>
    <source>
        <strain evidence="1 2">CBS 114824</strain>
    </source>
</reference>
<proteinExistence type="predicted"/>